<accession>A0ABP7R2T8</accession>
<reference evidence="2" key="1">
    <citation type="journal article" date="2019" name="Int. J. Syst. Evol. Microbiol.">
        <title>The Global Catalogue of Microorganisms (GCM) 10K type strain sequencing project: providing services to taxonomists for standard genome sequencing and annotation.</title>
        <authorList>
            <consortium name="The Broad Institute Genomics Platform"/>
            <consortium name="The Broad Institute Genome Sequencing Center for Infectious Disease"/>
            <person name="Wu L."/>
            <person name="Ma J."/>
        </authorList>
    </citation>
    <scope>NUCLEOTIDE SEQUENCE [LARGE SCALE GENOMIC DNA]</scope>
    <source>
        <strain evidence="2">JCM 17217</strain>
    </source>
</reference>
<evidence type="ECO:0000313" key="1">
    <source>
        <dbReference type="EMBL" id="GAA3991841.1"/>
    </source>
</evidence>
<protein>
    <recommendedName>
        <fullName evidence="3">Gliding motility-associated C-terminal domain-containing protein</fullName>
    </recommendedName>
</protein>
<evidence type="ECO:0000313" key="2">
    <source>
        <dbReference type="Proteomes" id="UP001501556"/>
    </source>
</evidence>
<organism evidence="1 2">
    <name type="scientific">Hymenobacter antarcticus</name>
    <dbReference type="NCBI Taxonomy" id="486270"/>
    <lineage>
        <taxon>Bacteria</taxon>
        <taxon>Pseudomonadati</taxon>
        <taxon>Bacteroidota</taxon>
        <taxon>Cytophagia</taxon>
        <taxon>Cytophagales</taxon>
        <taxon>Hymenobacteraceae</taxon>
        <taxon>Hymenobacter</taxon>
    </lineage>
</organism>
<dbReference type="EMBL" id="BAABDI010000045">
    <property type="protein sequence ID" value="GAA3991841.1"/>
    <property type="molecule type" value="Genomic_DNA"/>
</dbReference>
<evidence type="ECO:0008006" key="3">
    <source>
        <dbReference type="Google" id="ProtNLM"/>
    </source>
</evidence>
<comment type="caution">
    <text evidence="1">The sequence shown here is derived from an EMBL/GenBank/DDBJ whole genome shotgun (WGS) entry which is preliminary data.</text>
</comment>
<gene>
    <name evidence="1" type="ORF">GCM10022407_40340</name>
</gene>
<name>A0ABP7R2T8_9BACT</name>
<keyword evidence="2" id="KW-1185">Reference proteome</keyword>
<dbReference type="Proteomes" id="UP001501556">
    <property type="component" value="Unassembled WGS sequence"/>
</dbReference>
<proteinExistence type="predicted"/>
<dbReference type="Pfam" id="PF13585">
    <property type="entry name" value="CHU_C"/>
    <property type="match status" value="1"/>
</dbReference>
<sequence>MLGGDLTYTSLGGNNYRVKFRLYRDCSGITPGTFTLECRNGACNTAANVTATLVPQGAVTAGNPFCAAVSSGPCVGPAGLPNYDVYTYQADVTLAPGNWQLSTNSNARPSLANIIGGDLYVQATLDNRAAPNGSAVINNSPQFDPLDIPIQYVCWKQPTTITYSSIEADGDSVVYSLTAPLESCGTPATYTAYPGSTGGGVIILRTNPLCVLRLPGIGGTGNFSPTLPIPVGIDTVGQCPIRDAVPRFIFNQQSRTISFTPSVFYANTASNLGRNKYQIAVLLTEYRRINGVRRVIGTVRREANLIVTDCGGNTTPNPVVVSPVTPGSNTNAVNTTDTTRIDVYSCSFSRVQLNFTDPDNLRIPSANQLLTVSVPPNINSDPNLLDSGDVGTFVFSTAAATANGSTNPRATFFFQPSPSTVGRVIRISLRIEDNACPIKGIQNRVIVIRVLRGNFATALATVGGSGLPNVTPVTLCSGSLNLRGSVVRPDSVRSIATGIVRLQTYAYQWSVVRGNGFNATTAAQQNITVNPTVTSRYQLRISPNGGFGPGCGDTTSILVRVSPPVVARFAITDSISSRPRTNPSQPAGGLIPPITYTFNNQTTIDGLPPRINGLPANGFTSTVFRLDSIRWTYQRIKDGAGRLVSDAPKVFSRTYNPGNLVLAQGGTYLVQLSSASTLITPQGSTANRGQCPASVFQRIVIVPELSVPNIITPNNDNLNDVFVVPVAQRGGKLEIYNRWGRKVQEYASYQNTWGGGEQVDGVYYYYLTDASGNKTKGWVEVRRGQ</sequence>